<gene>
    <name evidence="3" type="ORF">ACJ72_02196</name>
</gene>
<organism evidence="3 4">
    <name type="scientific">Emergomyces africanus</name>
    <dbReference type="NCBI Taxonomy" id="1955775"/>
    <lineage>
        <taxon>Eukaryota</taxon>
        <taxon>Fungi</taxon>
        <taxon>Dikarya</taxon>
        <taxon>Ascomycota</taxon>
        <taxon>Pezizomycotina</taxon>
        <taxon>Eurotiomycetes</taxon>
        <taxon>Eurotiomycetidae</taxon>
        <taxon>Onygenales</taxon>
        <taxon>Ajellomycetaceae</taxon>
        <taxon>Emergomyces</taxon>
    </lineage>
</organism>
<feature type="domain" description="Ubiquitin-like" evidence="2">
    <location>
        <begin position="522"/>
        <end position="604"/>
    </location>
</feature>
<evidence type="ECO:0000313" key="4">
    <source>
        <dbReference type="Proteomes" id="UP000091918"/>
    </source>
</evidence>
<dbReference type="OrthoDB" id="3045089at2759"/>
<feature type="compositionally biased region" description="Pro residues" evidence="1">
    <location>
        <begin position="371"/>
        <end position="394"/>
    </location>
</feature>
<feature type="compositionally biased region" description="Basic residues" evidence="1">
    <location>
        <begin position="258"/>
        <end position="271"/>
    </location>
</feature>
<feature type="compositionally biased region" description="Low complexity" evidence="1">
    <location>
        <begin position="342"/>
        <end position="355"/>
    </location>
</feature>
<feature type="compositionally biased region" description="Low complexity" evidence="1">
    <location>
        <begin position="155"/>
        <end position="167"/>
    </location>
</feature>
<feature type="region of interest" description="Disordered" evidence="1">
    <location>
        <begin position="669"/>
        <end position="711"/>
    </location>
</feature>
<dbReference type="Pfam" id="PF22893">
    <property type="entry name" value="ULD_2"/>
    <property type="match status" value="1"/>
</dbReference>
<evidence type="ECO:0000313" key="3">
    <source>
        <dbReference type="EMBL" id="OAX83449.1"/>
    </source>
</evidence>
<dbReference type="InterPro" id="IPR054464">
    <property type="entry name" value="ULD_fung"/>
</dbReference>
<evidence type="ECO:0000256" key="1">
    <source>
        <dbReference type="SAM" id="MobiDB-lite"/>
    </source>
</evidence>
<feature type="region of interest" description="Disordered" evidence="1">
    <location>
        <begin position="1"/>
        <end position="167"/>
    </location>
</feature>
<dbReference type="EMBL" id="LGUA01000175">
    <property type="protein sequence ID" value="OAX83449.1"/>
    <property type="molecule type" value="Genomic_DNA"/>
</dbReference>
<dbReference type="Proteomes" id="UP000091918">
    <property type="component" value="Unassembled WGS sequence"/>
</dbReference>
<proteinExistence type="predicted"/>
<comment type="caution">
    <text evidence="3">The sequence shown here is derived from an EMBL/GenBank/DDBJ whole genome shotgun (WGS) entry which is preliminary data.</text>
</comment>
<name>A0A1B7P366_9EURO</name>
<dbReference type="STRING" id="1658172.A0A1B7P366"/>
<feature type="compositionally biased region" description="Gly residues" evidence="1">
    <location>
        <begin position="331"/>
        <end position="341"/>
    </location>
</feature>
<sequence>LNITIDHATCHGSDQSSLTDDEEDSSGTGVQVSPPSATSSHDQYDHYDVGGEWAHLTYPDELKPSDSASRPRTSNRHRNLDTSRSGPSRRHSSHRHIPKEREPVAHRLRRHHHPPAPASPAESVDSGDEYQYSPPRRPPERQYWAPHAPAQAGGYARSSASAPSYNPYPQQGNVQHGAMQPAHAVHPGMPSNQLVQLGHMAHMGGVNGHMGHYPLGQQHHYSYGPAPFSSHPQAQNHQISAPFFSSQEHHMHQQPVPRPRHHGHHHRRTRSQSRPPQPPPPRDDSESPPPRPSHAHPGPGHPIPGHPHSQFPPSQFGPADIVPYGMHHSGPLGGPHGGPHGGHAFFPPYGHQFPPHGIPPPQFFHQFQRQPSPPPKEPSPPPIAPPAPPGPPPPDPKDEAIARLEKLILEERMEREAKELAREAAIEKAARDKAIAEERAAIEKKIAEEAAAKAGKIARAEAMKEAEIKAAEEAAKAKIAAEEAAAIAVAEAAEKATAEANAKTAEAVAAATAAARAPPTEKKKPIKFKDAVGRKFSFPFHLCNTWPGMEDLIRQAFLHVDVIGPHVGEGHYDLVGPNGDIILPQVWETVVEPDWTITMHMWPIPEKPKTPDPPMVLEDDPNLVTIVDLKAAGAPPRPPNPPIPPPPPDPVAFMASGLPPFPGPIVDGLRFPADGRAPPPPSGPKKTRPRDPNPGAFAMWMTGNRGKLPNKSLKAEKKPEVFPQPQLLQHEEQCCVM</sequence>
<accession>A0A1B7P366</accession>
<evidence type="ECO:0000259" key="2">
    <source>
        <dbReference type="Pfam" id="PF22893"/>
    </source>
</evidence>
<protein>
    <recommendedName>
        <fullName evidence="2">Ubiquitin-like domain-containing protein</fullName>
    </recommendedName>
</protein>
<reference evidence="3 4" key="1">
    <citation type="submission" date="2015-07" db="EMBL/GenBank/DDBJ databases">
        <title>Emmonsia species relationships and genome sequence.</title>
        <authorList>
            <person name="Cuomo C.A."/>
            <person name="Schwartz I.S."/>
            <person name="Kenyon C."/>
            <person name="de Hoog G.S."/>
            <person name="Govender N.P."/>
            <person name="Botha A."/>
            <person name="Moreno L."/>
            <person name="de Vries M."/>
            <person name="Munoz J.F."/>
            <person name="Stielow J.B."/>
        </authorList>
    </citation>
    <scope>NUCLEOTIDE SEQUENCE [LARGE SCALE GENOMIC DNA]</scope>
    <source>
        <strain evidence="3 4">CBS 136260</strain>
    </source>
</reference>
<feature type="region of interest" description="Disordered" evidence="1">
    <location>
        <begin position="246"/>
        <end position="398"/>
    </location>
</feature>
<keyword evidence="4" id="KW-1185">Reference proteome</keyword>
<feature type="compositionally biased region" description="Polar residues" evidence="1">
    <location>
        <begin position="26"/>
        <end position="41"/>
    </location>
</feature>
<feature type="non-terminal residue" evidence="3">
    <location>
        <position position="1"/>
    </location>
</feature>
<dbReference type="AlphaFoldDB" id="A0A1B7P366"/>
<feature type="compositionally biased region" description="Basic residues" evidence="1">
    <location>
        <begin position="87"/>
        <end position="98"/>
    </location>
</feature>